<dbReference type="PANTHER" id="PTHR11649:SF13">
    <property type="entry name" value="ENGB-TYPE G DOMAIN-CONTAINING PROTEIN"/>
    <property type="match status" value="1"/>
</dbReference>
<dbReference type="InterPro" id="IPR006073">
    <property type="entry name" value="GTP-bd"/>
</dbReference>
<evidence type="ECO:0000256" key="9">
    <source>
        <dbReference type="ARBA" id="ARBA00023306"/>
    </source>
</evidence>
<dbReference type="Gene3D" id="3.40.50.300">
    <property type="entry name" value="P-loop containing nucleotide triphosphate hydrolases"/>
    <property type="match status" value="1"/>
</dbReference>
<evidence type="ECO:0000259" key="10">
    <source>
        <dbReference type="PROSITE" id="PS51706"/>
    </source>
</evidence>
<dbReference type="EMBL" id="UOFO01000123">
    <property type="protein sequence ID" value="VAW87444.1"/>
    <property type="molecule type" value="Genomic_DNA"/>
</dbReference>
<protein>
    <submittedName>
        <fullName evidence="11">GTP-binding protein EngB</fullName>
    </submittedName>
</protein>
<dbReference type="HAMAP" id="MF_00321">
    <property type="entry name" value="GTPase_EngB"/>
    <property type="match status" value="1"/>
</dbReference>
<evidence type="ECO:0000256" key="7">
    <source>
        <dbReference type="ARBA" id="ARBA00023134"/>
    </source>
</evidence>
<dbReference type="GO" id="GO:0005829">
    <property type="term" value="C:cytosol"/>
    <property type="evidence" value="ECO:0007669"/>
    <property type="project" value="TreeGrafter"/>
</dbReference>
<dbReference type="SUPFAM" id="SSF52540">
    <property type="entry name" value="P-loop containing nucleoside triphosphate hydrolases"/>
    <property type="match status" value="1"/>
</dbReference>
<evidence type="ECO:0000256" key="2">
    <source>
        <dbReference type="ARBA" id="ARBA00009638"/>
    </source>
</evidence>
<comment type="similarity">
    <text evidence="2">Belongs to the TRAFAC class TrmE-Era-EngA-EngB-Septin-like GTPase superfamily. EngB GTPase family.</text>
</comment>
<keyword evidence="7" id="KW-0342">GTP-binding</keyword>
<organism evidence="11">
    <name type="scientific">hydrothermal vent metagenome</name>
    <dbReference type="NCBI Taxonomy" id="652676"/>
    <lineage>
        <taxon>unclassified sequences</taxon>
        <taxon>metagenomes</taxon>
        <taxon>ecological metagenomes</taxon>
    </lineage>
</organism>
<feature type="domain" description="EngB-type G" evidence="10">
    <location>
        <begin position="26"/>
        <end position="211"/>
    </location>
</feature>
<evidence type="ECO:0000256" key="3">
    <source>
        <dbReference type="ARBA" id="ARBA00022618"/>
    </source>
</evidence>
<dbReference type="PANTHER" id="PTHR11649">
    <property type="entry name" value="MSS1/TRME-RELATED GTP-BINDING PROTEIN"/>
    <property type="match status" value="1"/>
</dbReference>
<reference evidence="11" key="1">
    <citation type="submission" date="2018-06" db="EMBL/GenBank/DDBJ databases">
        <authorList>
            <person name="Zhirakovskaya E."/>
        </authorList>
    </citation>
    <scope>NUCLEOTIDE SEQUENCE</scope>
</reference>
<keyword evidence="5" id="KW-0547">Nucleotide-binding</keyword>
<keyword evidence="4" id="KW-0479">Metal-binding</keyword>
<keyword evidence="8" id="KW-0717">Septation</keyword>
<dbReference type="InterPro" id="IPR019987">
    <property type="entry name" value="GTP-bd_ribosome_bio_YsxC"/>
</dbReference>
<sequence>MNKPYNYNKAEFLNGIARLSQLPEDVGYEVAFAGRSNVGKSSALNAITNRRALARTSKTPGRTQQINLFTLDVERRLADLPGYGFAKVPNSVKKQWYALLETYLQTRASLRGIIVFMDVRRPFMEFDVRMLDWCTESGVPTYIVLTKSDKLKRGPALAMVNTVKKRVIEEYGVITPRNGGLPEAIKVQLFSSLKKEGVAEVHAQLDYWLSIQNIK</sequence>
<gene>
    <name evidence="11" type="ORF">MNBD_GAMMA16-1814</name>
</gene>
<evidence type="ECO:0000313" key="11">
    <source>
        <dbReference type="EMBL" id="VAW87444.1"/>
    </source>
</evidence>
<keyword evidence="3" id="KW-0132">Cell division</keyword>
<name>A0A3B1A134_9ZZZZ</name>
<dbReference type="PROSITE" id="PS51706">
    <property type="entry name" value="G_ENGB"/>
    <property type="match status" value="1"/>
</dbReference>
<evidence type="ECO:0000256" key="6">
    <source>
        <dbReference type="ARBA" id="ARBA00022842"/>
    </source>
</evidence>
<dbReference type="FunFam" id="3.40.50.300:FF:000098">
    <property type="entry name" value="Probable GTP-binding protein EngB"/>
    <property type="match status" value="1"/>
</dbReference>
<proteinExistence type="inferred from homology"/>
<evidence type="ECO:0000256" key="5">
    <source>
        <dbReference type="ARBA" id="ARBA00022741"/>
    </source>
</evidence>
<keyword evidence="9" id="KW-0131">Cell cycle</keyword>
<evidence type="ECO:0000256" key="8">
    <source>
        <dbReference type="ARBA" id="ARBA00023210"/>
    </source>
</evidence>
<evidence type="ECO:0000256" key="4">
    <source>
        <dbReference type="ARBA" id="ARBA00022723"/>
    </source>
</evidence>
<dbReference type="InterPro" id="IPR027417">
    <property type="entry name" value="P-loop_NTPase"/>
</dbReference>
<dbReference type="Pfam" id="PF01926">
    <property type="entry name" value="MMR_HSR1"/>
    <property type="match status" value="1"/>
</dbReference>
<comment type="cofactor">
    <cofactor evidence="1">
        <name>Mg(2+)</name>
        <dbReference type="ChEBI" id="CHEBI:18420"/>
    </cofactor>
</comment>
<dbReference type="AlphaFoldDB" id="A0A3B1A134"/>
<evidence type="ECO:0000256" key="1">
    <source>
        <dbReference type="ARBA" id="ARBA00001946"/>
    </source>
</evidence>
<dbReference type="NCBIfam" id="TIGR03598">
    <property type="entry name" value="GTPase_YsxC"/>
    <property type="match status" value="1"/>
</dbReference>
<dbReference type="CDD" id="cd01876">
    <property type="entry name" value="YihA_EngB"/>
    <property type="match status" value="1"/>
</dbReference>
<dbReference type="InterPro" id="IPR030393">
    <property type="entry name" value="G_ENGB_dom"/>
</dbReference>
<dbReference type="GO" id="GO:0046872">
    <property type="term" value="F:metal ion binding"/>
    <property type="evidence" value="ECO:0007669"/>
    <property type="project" value="UniProtKB-KW"/>
</dbReference>
<keyword evidence="6" id="KW-0460">Magnesium</keyword>
<accession>A0A3B1A134</accession>
<dbReference type="GO" id="GO:0000917">
    <property type="term" value="P:division septum assembly"/>
    <property type="evidence" value="ECO:0007669"/>
    <property type="project" value="UniProtKB-KW"/>
</dbReference>
<dbReference type="GO" id="GO:0005525">
    <property type="term" value="F:GTP binding"/>
    <property type="evidence" value="ECO:0007669"/>
    <property type="project" value="UniProtKB-KW"/>
</dbReference>